<dbReference type="KEGG" id="fra:Francci3_4326"/>
<dbReference type="AlphaFoldDB" id="Q2J4X0"/>
<name>Q2J4X0_FRACC</name>
<feature type="transmembrane region" description="Helical" evidence="2">
    <location>
        <begin position="90"/>
        <end position="113"/>
    </location>
</feature>
<keyword evidence="4" id="KW-1185">Reference proteome</keyword>
<evidence type="ECO:0000256" key="1">
    <source>
        <dbReference type="SAM" id="MobiDB-lite"/>
    </source>
</evidence>
<dbReference type="eggNOG" id="COG1566">
    <property type="taxonomic scope" value="Bacteria"/>
</dbReference>
<feature type="transmembrane region" description="Helical" evidence="2">
    <location>
        <begin position="125"/>
        <end position="143"/>
    </location>
</feature>
<evidence type="ECO:0008006" key="5">
    <source>
        <dbReference type="Google" id="ProtNLM"/>
    </source>
</evidence>
<reference evidence="3 4" key="1">
    <citation type="journal article" date="2007" name="Genome Res.">
        <title>Genome characteristics of facultatively symbiotic Frankia sp. strains reflect host range and host plant biogeography.</title>
        <authorList>
            <person name="Normand P."/>
            <person name="Lapierre P."/>
            <person name="Tisa L.S."/>
            <person name="Gogarten J.P."/>
            <person name="Alloisio N."/>
            <person name="Bagnarol E."/>
            <person name="Bassi C.A."/>
            <person name="Berry A.M."/>
            <person name="Bickhart D.M."/>
            <person name="Choisne N."/>
            <person name="Couloux A."/>
            <person name="Cournoyer B."/>
            <person name="Cruveiller S."/>
            <person name="Daubin V."/>
            <person name="Demange N."/>
            <person name="Francino M.P."/>
            <person name="Goltsman E."/>
            <person name="Huang Y."/>
            <person name="Kopp O.R."/>
            <person name="Labarre L."/>
            <person name="Lapidus A."/>
            <person name="Lavire C."/>
            <person name="Marechal J."/>
            <person name="Martinez M."/>
            <person name="Mastronunzio J.E."/>
            <person name="Mullin B.C."/>
            <person name="Niemann J."/>
            <person name="Pujic P."/>
            <person name="Rawnsley T."/>
            <person name="Rouy Z."/>
            <person name="Schenowitz C."/>
            <person name="Sellstedt A."/>
            <person name="Tavares F."/>
            <person name="Tomkins J.P."/>
            <person name="Vallenet D."/>
            <person name="Valverde C."/>
            <person name="Wall L.G."/>
            <person name="Wang Y."/>
            <person name="Medigue C."/>
            <person name="Benson D.R."/>
        </authorList>
    </citation>
    <scope>NUCLEOTIDE SEQUENCE [LARGE SCALE GENOMIC DNA]</scope>
    <source>
        <strain evidence="4">DSM 45818 / CECT 9043 / CcI3</strain>
    </source>
</reference>
<dbReference type="EMBL" id="CP000249">
    <property type="protein sequence ID" value="ABD13672.1"/>
    <property type="molecule type" value="Genomic_DNA"/>
</dbReference>
<evidence type="ECO:0000256" key="2">
    <source>
        <dbReference type="SAM" id="Phobius"/>
    </source>
</evidence>
<gene>
    <name evidence="3" type="ordered locus">Francci3_4326</name>
</gene>
<protein>
    <recommendedName>
        <fullName evidence="5">Glucitol operon activator</fullName>
    </recommendedName>
</protein>
<dbReference type="STRING" id="106370.Francci3_4326"/>
<evidence type="ECO:0000313" key="3">
    <source>
        <dbReference type="EMBL" id="ABD13672.1"/>
    </source>
</evidence>
<dbReference type="Proteomes" id="UP000001937">
    <property type="component" value="Chromosome"/>
</dbReference>
<feature type="region of interest" description="Disordered" evidence="1">
    <location>
        <begin position="157"/>
        <end position="194"/>
    </location>
</feature>
<keyword evidence="2" id="KW-0812">Transmembrane</keyword>
<keyword evidence="2" id="KW-0472">Membrane</keyword>
<evidence type="ECO:0000313" key="4">
    <source>
        <dbReference type="Proteomes" id="UP000001937"/>
    </source>
</evidence>
<feature type="region of interest" description="Disordered" evidence="1">
    <location>
        <begin position="1"/>
        <end position="60"/>
    </location>
</feature>
<proteinExistence type="predicted"/>
<dbReference type="HOGENOM" id="CLU_107521_0_0_11"/>
<keyword evidence="2" id="KW-1133">Transmembrane helix</keyword>
<organism evidence="3 4">
    <name type="scientific">Frankia casuarinae (strain DSM 45818 / CECT 9043 / HFP020203 / CcI3)</name>
    <dbReference type="NCBI Taxonomy" id="106370"/>
    <lineage>
        <taxon>Bacteria</taxon>
        <taxon>Bacillati</taxon>
        <taxon>Actinomycetota</taxon>
        <taxon>Actinomycetes</taxon>
        <taxon>Frankiales</taxon>
        <taxon>Frankiaceae</taxon>
        <taxon>Frankia</taxon>
    </lineage>
</organism>
<accession>Q2J4X0</accession>
<sequence>MFRPVRSPANPPSPADGSPSGRRRRHAGWPARPRSASPSRPLPRHPAPRSECESGPSVSPVAGRCHAPYADRPGRGSVNLVRRLLLSPSWIARHLLALLLIAFFIRMGIWQLTKGESPQGSLQNLFYGVEWPVFAAFVVYWWVKMMKEDLAPKDTTGPRWGAHGRIAPEAPWRPDLDRGPKMLTTGGAEQSAEDDELDAYNRYLASLYERDALRDALKHINGAR</sequence>
<feature type="compositionally biased region" description="Low complexity" evidence="1">
    <location>
        <begin position="30"/>
        <end position="39"/>
    </location>
</feature>